<dbReference type="PANTHER" id="PTHR22550:SF5">
    <property type="entry name" value="LEUCINE ZIPPER PROTEIN 4"/>
    <property type="match status" value="1"/>
</dbReference>
<dbReference type="InterPro" id="IPR004995">
    <property type="entry name" value="Spore_Ger"/>
</dbReference>
<gene>
    <name evidence="4" type="ORF">P9847_00905</name>
</gene>
<sequence length="484" mass="53561">MTKVQDQHNRTLLQHLSYDKRNPLLLSLERAFQNSADFQSVCVGHADEKQIYLCSLISLSGSDHLKFHMESGQGEALQTNLDSYTGTKYTVGDYPACEKAICAGKTILCTHDSSSGIILDTENPRQRGLQQPQTENVIQGPMYSFNEHYLTNIALVRQRMQTPRLKIWETTVGDITRTKVGVLYLEEITDPGLIQYTCDKISHIQTDGLQESGEMLRLLNPKTGLFPAAVTTERPDRVSASLLNGKIVILLDGTPFSIIAPGSFFDFWESAEDQYLTPFIAVFLRLLRFMALMMNLFLPGFYVAITSVNIDVNRLEISLAAAAGREGVPYPVWIESILMLFLLDCIVEAGIRLPRSISSTVTMVGGVVLGQAIIQANIVSNLLVIITATTALTNFIVVDYQMGLVQRILKYFMLAGASFLGILGIVFCFSIMIICLSRMKSFGISYLTPLGPNARARSSSLGLLGKSHHFSLTNWLNIGKGEQP</sequence>
<proteinExistence type="inferred from homology"/>
<evidence type="ECO:0000256" key="3">
    <source>
        <dbReference type="SAM" id="Phobius"/>
    </source>
</evidence>
<keyword evidence="3" id="KW-0812">Transmembrane</keyword>
<dbReference type="PANTHER" id="PTHR22550">
    <property type="entry name" value="SPORE GERMINATION PROTEIN"/>
    <property type="match status" value="1"/>
</dbReference>
<reference evidence="4 5" key="1">
    <citation type="submission" date="2023-03" db="EMBL/GenBank/DDBJ databases">
        <title>Bacillus Genome Sequencing.</title>
        <authorList>
            <person name="Dunlap C."/>
        </authorList>
    </citation>
    <scope>NUCLEOTIDE SEQUENCE [LARGE SCALE GENOMIC DNA]</scope>
    <source>
        <strain evidence="4 5">NRS-52</strain>
    </source>
</reference>
<keyword evidence="3" id="KW-1133">Transmembrane helix</keyword>
<evidence type="ECO:0000256" key="1">
    <source>
        <dbReference type="ARBA" id="ARBA00005278"/>
    </source>
</evidence>
<protein>
    <submittedName>
        <fullName evidence="4">Spore germination protein</fullName>
    </submittedName>
</protein>
<accession>A0ABU6PPC5</accession>
<comment type="caution">
    <text evidence="4">The sequence shown here is derived from an EMBL/GenBank/DDBJ whole genome shotgun (WGS) entry which is preliminary data.</text>
</comment>
<dbReference type="InterPro" id="IPR050768">
    <property type="entry name" value="UPF0353/GerABKA_families"/>
</dbReference>
<comment type="similarity">
    <text evidence="1">Belongs to the GerABKA family.</text>
</comment>
<keyword evidence="2 3" id="KW-0472">Membrane</keyword>
<feature type="transmembrane region" description="Helical" evidence="3">
    <location>
        <begin position="289"/>
        <end position="310"/>
    </location>
</feature>
<feature type="transmembrane region" description="Helical" evidence="3">
    <location>
        <begin position="411"/>
        <end position="436"/>
    </location>
</feature>
<feature type="transmembrane region" description="Helical" evidence="3">
    <location>
        <begin position="363"/>
        <end position="391"/>
    </location>
</feature>
<dbReference type="Pfam" id="PF03323">
    <property type="entry name" value="GerA"/>
    <property type="match status" value="1"/>
</dbReference>
<evidence type="ECO:0000313" key="4">
    <source>
        <dbReference type="EMBL" id="MED5015860.1"/>
    </source>
</evidence>
<organism evidence="4 5">
    <name type="scientific">Paenibacillus chibensis</name>
    <dbReference type="NCBI Taxonomy" id="59846"/>
    <lineage>
        <taxon>Bacteria</taxon>
        <taxon>Bacillati</taxon>
        <taxon>Bacillota</taxon>
        <taxon>Bacilli</taxon>
        <taxon>Bacillales</taxon>
        <taxon>Paenibacillaceae</taxon>
        <taxon>Paenibacillus</taxon>
    </lineage>
</organism>
<evidence type="ECO:0000256" key="2">
    <source>
        <dbReference type="ARBA" id="ARBA00023136"/>
    </source>
</evidence>
<dbReference type="RefSeq" id="WP_328274624.1">
    <property type="nucleotide sequence ID" value="NZ_JARTLD010000002.1"/>
</dbReference>
<evidence type="ECO:0000313" key="5">
    <source>
        <dbReference type="Proteomes" id="UP001343257"/>
    </source>
</evidence>
<dbReference type="Proteomes" id="UP001343257">
    <property type="component" value="Unassembled WGS sequence"/>
</dbReference>
<dbReference type="EMBL" id="JARTLD010000002">
    <property type="protein sequence ID" value="MED5015860.1"/>
    <property type="molecule type" value="Genomic_DNA"/>
</dbReference>
<name>A0ABU6PPC5_9BACL</name>
<keyword evidence="5" id="KW-1185">Reference proteome</keyword>